<dbReference type="AlphaFoldDB" id="A0A740QIZ3"/>
<reference evidence="2" key="2">
    <citation type="submission" date="2018-07" db="EMBL/GenBank/DDBJ databases">
        <authorList>
            <consortium name="NCBI Pathogen Detection Project"/>
        </authorList>
    </citation>
    <scope>NUCLEOTIDE SEQUENCE</scope>
    <source>
        <strain evidence="2">N26921</strain>
    </source>
</reference>
<evidence type="ECO:0000259" key="1">
    <source>
        <dbReference type="Pfam" id="PF14417"/>
    </source>
</evidence>
<comment type="caution">
    <text evidence="2">The sequence shown here is derived from an EMBL/GenBank/DDBJ whole genome shotgun (WGS) entry which is preliminary data.</text>
</comment>
<dbReference type="EMBL" id="DAATVL010000063">
    <property type="protein sequence ID" value="HAF0292543.1"/>
    <property type="molecule type" value="Genomic_DNA"/>
</dbReference>
<name>A0A740QIZ3_SALTM</name>
<reference evidence="2" key="1">
    <citation type="journal article" date="2018" name="Genome Biol.">
        <title>SKESA: strategic k-mer extension for scrupulous assemblies.</title>
        <authorList>
            <person name="Souvorov A."/>
            <person name="Agarwala R."/>
            <person name="Lipman D.J."/>
        </authorList>
    </citation>
    <scope>NUCLEOTIDE SEQUENCE</scope>
    <source>
        <strain evidence="2">N26921</strain>
    </source>
</reference>
<dbReference type="InterPro" id="IPR025847">
    <property type="entry name" value="MEDS_domain"/>
</dbReference>
<protein>
    <recommendedName>
        <fullName evidence="1">MEDS domain-containing protein</fullName>
    </recommendedName>
</protein>
<sequence length="185" mass="21319">MDYVNHLNIQNLNAGHVFYRFQNGESYLNRLISFVKTGLERKQHILIIESMRNLPTITAELNSLFTAEQQSTIRFVNNYDYYLSNGDFNTQTILTHFGKDLSILNSLNTSIRTWAHVEWVSTEPEAQLLMDFESQADDFVLQEKMVSVCAYSVKSLSSSLNDALEQANKYVMTDDDFSLSSLYEE</sequence>
<feature type="domain" description="MEDS" evidence="1">
    <location>
        <begin position="16"/>
        <end position="160"/>
    </location>
</feature>
<organism evidence="2">
    <name type="scientific">Salmonella enterica subsp. enterica serovar Typhimurium var. 5-</name>
    <dbReference type="NCBI Taxonomy" id="1620419"/>
    <lineage>
        <taxon>Bacteria</taxon>
        <taxon>Pseudomonadati</taxon>
        <taxon>Pseudomonadota</taxon>
        <taxon>Gammaproteobacteria</taxon>
        <taxon>Enterobacterales</taxon>
        <taxon>Enterobacteriaceae</taxon>
        <taxon>Salmonella</taxon>
    </lineage>
</organism>
<proteinExistence type="predicted"/>
<dbReference type="Pfam" id="PF14417">
    <property type="entry name" value="MEDS"/>
    <property type="match status" value="1"/>
</dbReference>
<evidence type="ECO:0000313" key="2">
    <source>
        <dbReference type="EMBL" id="HAF0292543.1"/>
    </source>
</evidence>
<accession>A0A740QIZ3</accession>
<gene>
    <name evidence="2" type="ORF">G9C53_004943</name>
</gene>